<dbReference type="RefSeq" id="WP_182958293.1">
    <property type="nucleotide sequence ID" value="NZ_JABEQM010000007.1"/>
</dbReference>
<evidence type="ECO:0000256" key="2">
    <source>
        <dbReference type="ARBA" id="ARBA00022679"/>
    </source>
</evidence>
<name>A0A7W4PPH9_9PROT</name>
<feature type="domain" description="Glycosyltransferase 61 catalytic" evidence="4">
    <location>
        <begin position="145"/>
        <end position="326"/>
    </location>
</feature>
<comment type="caution">
    <text evidence="5">The sequence shown here is derived from an EMBL/GenBank/DDBJ whole genome shotgun (WGS) entry which is preliminary data.</text>
</comment>
<dbReference type="AlphaFoldDB" id="A0A7W4PPH9"/>
<protein>
    <submittedName>
        <fullName evidence="5">Glycosyltransferase family 61 protein</fullName>
    </submittedName>
</protein>
<dbReference type="Proteomes" id="UP000578030">
    <property type="component" value="Unassembled WGS sequence"/>
</dbReference>
<dbReference type="EMBL" id="JABEQM010000007">
    <property type="protein sequence ID" value="MBB2201851.1"/>
    <property type="molecule type" value="Genomic_DNA"/>
</dbReference>
<keyword evidence="3" id="KW-0325">Glycoprotein</keyword>
<dbReference type="PANTHER" id="PTHR20961">
    <property type="entry name" value="GLYCOSYLTRANSFERASE"/>
    <property type="match status" value="1"/>
</dbReference>
<dbReference type="InterPro" id="IPR049625">
    <property type="entry name" value="Glyco_transf_61_cat"/>
</dbReference>
<keyword evidence="2 5" id="KW-0808">Transferase</keyword>
<dbReference type="GO" id="GO:0016757">
    <property type="term" value="F:glycosyltransferase activity"/>
    <property type="evidence" value="ECO:0007669"/>
    <property type="project" value="UniProtKB-KW"/>
</dbReference>
<evidence type="ECO:0000256" key="3">
    <source>
        <dbReference type="ARBA" id="ARBA00023180"/>
    </source>
</evidence>
<gene>
    <name evidence="5" type="ORF">HLH28_09735</name>
</gene>
<evidence type="ECO:0000313" key="5">
    <source>
        <dbReference type="EMBL" id="MBB2201851.1"/>
    </source>
</evidence>
<sequence>MFISLFQRGCRAVPAGPHGARRDAGHHKGPARTIGIADVADSVTCLETCPAQPARFAGGAMRHREMNPFSAWSSTPVTLTVHHLRDVVYDVDHRVLIKDGRLIAETCYLQPAEALDRIAVDPARLGRLAAPGLAIPCSDHWPGNYYHWMAHTLPVVAALSDLPGSGLSARYPRHGGSARLLLPELLPWQRRTLELLRPGRCGIEPIVPGRQYRIDRVAYCNVVAGAADFAVSRLCASVFTRMAAAVPVTRPRGVRLYVDRGGAGNRAIPNEGALAARLRDMGFLAVRPETLALETQIDLFRAASIVVGPLGAGMANIGFCRPGTVVYDLVPDHHANPCFLAMAMRGGLAYWADRFPTGTDRQDHVASWSHGIDVEHVARRVAELVPGRAGVRALP</sequence>
<accession>A0A7W4PPH9</accession>
<keyword evidence="1" id="KW-0328">Glycosyltransferase</keyword>
<dbReference type="Pfam" id="PF04577">
    <property type="entry name" value="Glyco_transf_61"/>
    <property type="match status" value="1"/>
</dbReference>
<organism evidence="5 6">
    <name type="scientific">Gluconacetobacter tumulisoli</name>
    <dbReference type="NCBI Taxonomy" id="1286189"/>
    <lineage>
        <taxon>Bacteria</taxon>
        <taxon>Pseudomonadati</taxon>
        <taxon>Pseudomonadota</taxon>
        <taxon>Alphaproteobacteria</taxon>
        <taxon>Acetobacterales</taxon>
        <taxon>Acetobacteraceae</taxon>
        <taxon>Gluconacetobacter</taxon>
    </lineage>
</organism>
<evidence type="ECO:0000259" key="4">
    <source>
        <dbReference type="Pfam" id="PF04577"/>
    </source>
</evidence>
<evidence type="ECO:0000313" key="6">
    <source>
        <dbReference type="Proteomes" id="UP000578030"/>
    </source>
</evidence>
<dbReference type="InterPro" id="IPR007657">
    <property type="entry name" value="Glycosyltransferase_61"/>
</dbReference>
<reference evidence="5 6" key="1">
    <citation type="submission" date="2020-04" db="EMBL/GenBank/DDBJ databases">
        <title>Description of novel Gluconacetobacter.</title>
        <authorList>
            <person name="Sombolestani A."/>
        </authorList>
    </citation>
    <scope>NUCLEOTIDE SEQUENCE [LARGE SCALE GENOMIC DNA]</scope>
    <source>
        <strain evidence="5 6">LMG 27802</strain>
    </source>
</reference>
<keyword evidence="6" id="KW-1185">Reference proteome</keyword>
<evidence type="ECO:0000256" key="1">
    <source>
        <dbReference type="ARBA" id="ARBA00022676"/>
    </source>
</evidence>
<proteinExistence type="predicted"/>